<feature type="compositionally biased region" description="Basic and acidic residues" evidence="5">
    <location>
        <begin position="827"/>
        <end position="845"/>
    </location>
</feature>
<evidence type="ECO:0000259" key="6">
    <source>
        <dbReference type="PROSITE" id="PS51192"/>
    </source>
</evidence>
<feature type="compositionally biased region" description="Basic and acidic residues" evidence="5">
    <location>
        <begin position="73"/>
        <end position="91"/>
    </location>
</feature>
<dbReference type="GO" id="GO:0005524">
    <property type="term" value="F:ATP binding"/>
    <property type="evidence" value="ECO:0007669"/>
    <property type="project" value="UniProtKB-KW"/>
</dbReference>
<dbReference type="Pfam" id="PF11898">
    <property type="entry name" value="DUF3418"/>
    <property type="match status" value="1"/>
</dbReference>
<evidence type="ECO:0000313" key="8">
    <source>
        <dbReference type="EMBL" id="SFB05221.1"/>
    </source>
</evidence>
<proteinExistence type="predicted"/>
<evidence type="ECO:0000256" key="2">
    <source>
        <dbReference type="ARBA" id="ARBA00022801"/>
    </source>
</evidence>
<feature type="compositionally biased region" description="Gly residues" evidence="5">
    <location>
        <begin position="1240"/>
        <end position="1249"/>
    </location>
</feature>
<sequence>MSASVPVDPPPPAGGEPSRPGSGGGPGRSEGRSGGRSEGQGRRRGRRPRDVARSDARGDVRGRAAGPQQPRGRRPEDDARAEARRARAAEHRAAVDLGTIAFPEDLPVSARREEIAAAIRDHQVVVVAGETGSGKTTQLPKIALELGRGRAGQIGHTQPRRIAARSVAERIAEELGGRIGGVVGYQVRFTDESSEDTLVKVMTDGILLAQIQRDPMLRQYDTLIVDEAHERSLNIDFILGYLTRLLPRRPDLKLIITSATIDSARFARHFGTPVDPATGLAGLTEAERARVDPEHPDVLPAPVVEVTGRTYPVEVRYRPLSPDRTGVEDEDDELFVDEDDRAPATAARAARGGSARTGRASGAAAAARGADKDLVTGIVEAVEELLVDSPGDVLVFLSGEREIRDAEDALRTALGTRVTDPRHPRPVELLPLYSRLSAAEQHRVFEAHTARRVVLATNVAETSLTVPGITSVVDPGTARISRYSKATKVQRLPIEPISRASANQRSGRSGRLSPGVAIRLYSEEDYLSRPEFTEPEILRTSLASVVLQMIAVGVVASPDEVVDFPFVDPPDVRSVRDGVALLTELGALAAEDGRLRLTSTGQALAQLPIDPRLARMIVEAGRRGVAREVAVIAAALSIQDPRERPADQREQADALHRRFADPSSDLLTYLNLWTWLREQRRALSGSAFRRQVRAEHLNYLRLREWQDVVTQLRDLTAPLGIDAKGAPRPTDRGVVDAPGDAAGRRNGAERGPGDRRVAGDTPSGTGAADALRTEAPPADAPADAEALEADRTRWGWDGDRIHQAVLSGLLSQIGMQEATEVQATTKGRGDRGRDAARGARPDRRARNEYIGARGARFAIFPGSGLARRPPAWVMAAELVETSRLWARDAARIQPEWAEELAAHLVRRTYSEPAWSTRQGAAMVTEKVLLYGVPIVADRRVLYSKVDPGHARELFLRHALVQGEWTTPHRFFHENRRLLAEAEQLEARARRRDLVVDDDVLFDFYDERVPDDVVSAAHFDRWWKGARRADPDLLTFTRELLVGEGHGVDERAFPSRWPQGDLSLPLTYQFEPGTEADGVTVHVPLVTLARLRPEGFDWMVPGLRADLVTATIRALPKPVRVQLVPAPDVARLVDAWMHEHLASWEATVRAGDAAPSFREAFAQAVRAVRGVDVDPADVDEDRLPAHLRMTFRVVGDRGGVLDEGKDLLVLQRRLAGRAQDAVSSAVRTAVQAAMAEAQAAAGGGPAGPGAGPRADGEVRARGRGGRRDGSPAPRPGPGAAPAAPPSPPLERSGLTTWPDLPGGTLPDVVETTVGGVPVRAYPSLVEEGTGAGATAAVRTLADAAARPTASRRGLRRLLLADVGLPSGRVTSRWTGTQALALAASPYPSTDALVADVQLAAIDALVARHLAPAAGAAAPGSVPAERVRTAEDYAAVRAAVRAGLEDAVHGLVGHLVAVLTAWRELEAAVRGTTSLALLATVQDVREQAAALVHPGFVVETGADRLPQLTRYLRAARLRLEKAADSPQRDADLAWQVRDVTEAYRAAVTRAAAAPPDVARDAALEAVRWQLEELRVSLFAQTLGVPVPVSTTRIRKALATLP</sequence>
<dbReference type="InterPro" id="IPR011545">
    <property type="entry name" value="DEAD/DEAH_box_helicase_dom"/>
</dbReference>
<feature type="region of interest" description="Disordered" evidence="5">
    <location>
        <begin position="721"/>
        <end position="786"/>
    </location>
</feature>
<feature type="domain" description="Helicase C-terminal" evidence="7">
    <location>
        <begin position="381"/>
        <end position="553"/>
    </location>
</feature>
<feature type="region of interest" description="Disordered" evidence="5">
    <location>
        <begin position="820"/>
        <end position="845"/>
    </location>
</feature>
<dbReference type="Pfam" id="PF21010">
    <property type="entry name" value="HA2_C"/>
    <property type="match status" value="1"/>
</dbReference>
<keyword evidence="9" id="KW-1185">Reference proteome</keyword>
<dbReference type="GO" id="GO:0003723">
    <property type="term" value="F:RNA binding"/>
    <property type="evidence" value="ECO:0007669"/>
    <property type="project" value="TreeGrafter"/>
</dbReference>
<dbReference type="InterPro" id="IPR027417">
    <property type="entry name" value="P-loop_NTPase"/>
</dbReference>
<feature type="compositionally biased region" description="Low complexity" evidence="5">
    <location>
        <begin position="344"/>
        <end position="367"/>
    </location>
</feature>
<feature type="region of interest" description="Disordered" evidence="5">
    <location>
        <begin position="1"/>
        <end position="91"/>
    </location>
</feature>
<evidence type="ECO:0000313" key="9">
    <source>
        <dbReference type="Proteomes" id="UP000199012"/>
    </source>
</evidence>
<protein>
    <submittedName>
        <fullName evidence="8">ATP-dependent helicase HrpA</fullName>
    </submittedName>
</protein>
<dbReference type="SMART" id="SM00490">
    <property type="entry name" value="HELICc"/>
    <property type="match status" value="1"/>
</dbReference>
<dbReference type="InterPro" id="IPR001650">
    <property type="entry name" value="Helicase_C-like"/>
</dbReference>
<dbReference type="PANTHER" id="PTHR18934">
    <property type="entry name" value="ATP-DEPENDENT RNA HELICASE"/>
    <property type="match status" value="1"/>
</dbReference>
<dbReference type="InterPro" id="IPR011709">
    <property type="entry name" value="DEAD-box_helicase_OB_fold"/>
</dbReference>
<dbReference type="GO" id="GO:0004386">
    <property type="term" value="F:helicase activity"/>
    <property type="evidence" value="ECO:0007669"/>
    <property type="project" value="UniProtKB-KW"/>
</dbReference>
<dbReference type="Pfam" id="PF07717">
    <property type="entry name" value="OB_NTP_bind"/>
    <property type="match status" value="1"/>
</dbReference>
<dbReference type="GO" id="GO:0016787">
    <property type="term" value="F:hydrolase activity"/>
    <property type="evidence" value="ECO:0007669"/>
    <property type="project" value="UniProtKB-KW"/>
</dbReference>
<dbReference type="PANTHER" id="PTHR18934:SF99">
    <property type="entry name" value="ATP-DEPENDENT RNA HELICASE DHX37-RELATED"/>
    <property type="match status" value="1"/>
</dbReference>
<dbReference type="SUPFAM" id="SSF52540">
    <property type="entry name" value="P-loop containing nucleoside triphosphate hydrolases"/>
    <property type="match status" value="1"/>
</dbReference>
<feature type="compositionally biased region" description="Pro residues" evidence="5">
    <location>
        <begin position="1271"/>
        <end position="1287"/>
    </location>
</feature>
<gene>
    <name evidence="8" type="ORF">SAMN05421867_10618</name>
</gene>
<dbReference type="STRING" id="988821.SAMN05421867_10618"/>
<name>A0A1I0XW45_9CELL</name>
<evidence type="ECO:0000259" key="7">
    <source>
        <dbReference type="PROSITE" id="PS51194"/>
    </source>
</evidence>
<dbReference type="EMBL" id="FOKA01000006">
    <property type="protein sequence ID" value="SFB05221.1"/>
    <property type="molecule type" value="Genomic_DNA"/>
</dbReference>
<evidence type="ECO:0000256" key="3">
    <source>
        <dbReference type="ARBA" id="ARBA00022806"/>
    </source>
</evidence>
<dbReference type="PROSITE" id="PS51194">
    <property type="entry name" value="HELICASE_CTER"/>
    <property type="match status" value="1"/>
</dbReference>
<feature type="compositionally biased region" description="Basic and acidic residues" evidence="5">
    <location>
        <begin position="1253"/>
        <end position="1268"/>
    </location>
</feature>
<feature type="compositionally biased region" description="Basic and acidic residues" evidence="5">
    <location>
        <begin position="48"/>
        <end position="62"/>
    </location>
</feature>
<feature type="compositionally biased region" description="Basic and acidic residues" evidence="5">
    <location>
        <begin position="742"/>
        <end position="758"/>
    </location>
</feature>
<dbReference type="SMART" id="SM00847">
    <property type="entry name" value="HA2"/>
    <property type="match status" value="1"/>
</dbReference>
<feature type="domain" description="Helicase ATP-binding" evidence="6">
    <location>
        <begin position="116"/>
        <end position="279"/>
    </location>
</feature>
<dbReference type="Proteomes" id="UP000199012">
    <property type="component" value="Unassembled WGS sequence"/>
</dbReference>
<dbReference type="PROSITE" id="PS51192">
    <property type="entry name" value="HELICASE_ATP_BIND_1"/>
    <property type="match status" value="1"/>
</dbReference>
<accession>A0A1I0XW45</accession>
<keyword evidence="4" id="KW-0067">ATP-binding</keyword>
<dbReference type="RefSeq" id="WP_090032166.1">
    <property type="nucleotide sequence ID" value="NZ_BONM01000006.1"/>
</dbReference>
<dbReference type="Pfam" id="PF00270">
    <property type="entry name" value="DEAD"/>
    <property type="match status" value="1"/>
</dbReference>
<dbReference type="InterPro" id="IPR007502">
    <property type="entry name" value="Helicase-assoc_dom"/>
</dbReference>
<dbReference type="FunFam" id="1.20.120.1080:FF:000005">
    <property type="entry name" value="ATP-dependent helicase HrpA"/>
    <property type="match status" value="1"/>
</dbReference>
<evidence type="ECO:0000256" key="4">
    <source>
        <dbReference type="ARBA" id="ARBA00022840"/>
    </source>
</evidence>
<evidence type="ECO:0000256" key="1">
    <source>
        <dbReference type="ARBA" id="ARBA00022741"/>
    </source>
</evidence>
<keyword evidence="1" id="KW-0547">Nucleotide-binding</keyword>
<feature type="region of interest" description="Disordered" evidence="5">
    <location>
        <begin position="339"/>
        <end position="367"/>
    </location>
</feature>
<dbReference type="InterPro" id="IPR014001">
    <property type="entry name" value="Helicase_ATP-bd"/>
</dbReference>
<dbReference type="SMART" id="SM00382">
    <property type="entry name" value="AAA"/>
    <property type="match status" value="1"/>
</dbReference>
<feature type="compositionally biased region" description="Low complexity" evidence="5">
    <location>
        <begin position="774"/>
        <end position="784"/>
    </location>
</feature>
<dbReference type="CDD" id="cd18791">
    <property type="entry name" value="SF2_C_RHA"/>
    <property type="match status" value="1"/>
</dbReference>
<organism evidence="8 9">
    <name type="scientific">Cellulomonas marina</name>
    <dbReference type="NCBI Taxonomy" id="988821"/>
    <lineage>
        <taxon>Bacteria</taxon>
        <taxon>Bacillati</taxon>
        <taxon>Actinomycetota</taxon>
        <taxon>Actinomycetes</taxon>
        <taxon>Micrococcales</taxon>
        <taxon>Cellulomonadaceae</taxon>
        <taxon>Cellulomonas</taxon>
    </lineage>
</organism>
<dbReference type="Gene3D" id="3.40.50.300">
    <property type="entry name" value="P-loop containing nucleotide triphosphate hydrolases"/>
    <property type="match status" value="2"/>
</dbReference>
<keyword evidence="3 8" id="KW-0347">Helicase</keyword>
<keyword evidence="2" id="KW-0378">Hydrolase</keyword>
<reference evidence="8 9" key="1">
    <citation type="submission" date="2016-10" db="EMBL/GenBank/DDBJ databases">
        <authorList>
            <person name="de Groot N.N."/>
        </authorList>
    </citation>
    <scope>NUCLEOTIDE SEQUENCE [LARGE SCALE GENOMIC DNA]</scope>
    <source>
        <strain evidence="8 9">CGMCC 4.6945</strain>
    </source>
</reference>
<dbReference type="InterPro" id="IPR003593">
    <property type="entry name" value="AAA+_ATPase"/>
</dbReference>
<dbReference type="SMART" id="SM00487">
    <property type="entry name" value="DEXDc"/>
    <property type="match status" value="1"/>
</dbReference>
<evidence type="ECO:0000256" key="5">
    <source>
        <dbReference type="SAM" id="MobiDB-lite"/>
    </source>
</evidence>
<feature type="compositionally biased region" description="Basic and acidic residues" evidence="5">
    <location>
        <begin position="29"/>
        <end position="41"/>
    </location>
</feature>
<dbReference type="Pfam" id="PF00271">
    <property type="entry name" value="Helicase_C"/>
    <property type="match status" value="1"/>
</dbReference>
<dbReference type="InterPro" id="IPR024590">
    <property type="entry name" value="HrpA_C"/>
</dbReference>
<dbReference type="Gene3D" id="1.20.120.1080">
    <property type="match status" value="1"/>
</dbReference>
<feature type="region of interest" description="Disordered" evidence="5">
    <location>
        <begin position="1239"/>
        <end position="1305"/>
    </location>
</feature>